<keyword evidence="2" id="KW-0677">Repeat</keyword>
<keyword evidence="6" id="KW-1185">Reference proteome</keyword>
<dbReference type="PROSITE" id="PS50294">
    <property type="entry name" value="WD_REPEATS_REGION"/>
    <property type="match status" value="5"/>
</dbReference>
<dbReference type="PANTHER" id="PTHR44019">
    <property type="entry name" value="WD REPEAT-CONTAINING PROTEIN 55"/>
    <property type="match status" value="1"/>
</dbReference>
<evidence type="ECO:0000313" key="6">
    <source>
        <dbReference type="Proteomes" id="UP000708208"/>
    </source>
</evidence>
<feature type="repeat" description="WD" evidence="3">
    <location>
        <begin position="341"/>
        <end position="373"/>
    </location>
</feature>
<feature type="repeat" description="WD" evidence="3">
    <location>
        <begin position="299"/>
        <end position="340"/>
    </location>
</feature>
<dbReference type="Pfam" id="PF00400">
    <property type="entry name" value="WD40"/>
    <property type="match status" value="6"/>
</dbReference>
<sequence>MTEGGKYYEEPCRQEFLIDDNFVYLGKTLKIVIPQTVLLISMALKLNPGTEKNKGKDSGAPSLLKHFRGHRDTILGIDFHPNLPQLVSCGADEHITIWNYQQETRALRYEGHRGKVHGVQFSKGGDLMVSGGEDETIRIWVPTVKGEVRSFRGHSSKIRSVCFNPVTTGIVASGSNDKTIKLWSIDRTSGQRQTEKTNGVNRNKIGSFIKSFFNIHTNWVRSVRFSSDGNMLVSASDDNSMCVLDMRSYKCVSKIQSHLGTPLFSDFNPCAGHYIGTATTDQCFAIHDLRKNQLVQVYQKLHTGAVNQFAFHPSGDYAVTVAEDANIKILDLVEGRPIYTLHGPREALYAVAFSKDGSLLATAGKDKELLIWEPSLVPYNAGEAEKENGAELLDSPVSSVSGTLSNLSRSSSGLGMGKHGRFDESLGATSKSSSPGPS</sequence>
<evidence type="ECO:0000256" key="3">
    <source>
        <dbReference type="PROSITE-ProRule" id="PRU00221"/>
    </source>
</evidence>
<dbReference type="SMART" id="SM00320">
    <property type="entry name" value="WD40"/>
    <property type="match status" value="7"/>
</dbReference>
<evidence type="ECO:0000256" key="2">
    <source>
        <dbReference type="ARBA" id="ARBA00022737"/>
    </source>
</evidence>
<feature type="compositionally biased region" description="Polar residues" evidence="4">
    <location>
        <begin position="427"/>
        <end position="438"/>
    </location>
</feature>
<feature type="repeat" description="WD" evidence="3">
    <location>
        <begin position="109"/>
        <end position="140"/>
    </location>
</feature>
<dbReference type="InterPro" id="IPR050505">
    <property type="entry name" value="WDR55/POC1"/>
</dbReference>
<dbReference type="EMBL" id="CAJVCH010275711">
    <property type="protein sequence ID" value="CAG7734757.1"/>
    <property type="molecule type" value="Genomic_DNA"/>
</dbReference>
<dbReference type="PANTHER" id="PTHR44019:SF8">
    <property type="entry name" value="POC1 CENTRIOLAR PROTEIN HOMOLOG"/>
    <property type="match status" value="1"/>
</dbReference>
<comment type="caution">
    <text evidence="5">The sequence shown here is derived from an EMBL/GenBank/DDBJ whole genome shotgun (WGS) entry which is preliminary data.</text>
</comment>
<feature type="repeat" description="WD" evidence="3">
    <location>
        <begin position="213"/>
        <end position="254"/>
    </location>
</feature>
<organism evidence="5 6">
    <name type="scientific">Allacma fusca</name>
    <dbReference type="NCBI Taxonomy" id="39272"/>
    <lineage>
        <taxon>Eukaryota</taxon>
        <taxon>Metazoa</taxon>
        <taxon>Ecdysozoa</taxon>
        <taxon>Arthropoda</taxon>
        <taxon>Hexapoda</taxon>
        <taxon>Collembola</taxon>
        <taxon>Symphypleona</taxon>
        <taxon>Sminthuridae</taxon>
        <taxon>Allacma</taxon>
    </lineage>
</organism>
<proteinExistence type="predicted"/>
<feature type="repeat" description="WD" evidence="3">
    <location>
        <begin position="67"/>
        <end position="108"/>
    </location>
</feature>
<reference evidence="5" key="1">
    <citation type="submission" date="2021-06" db="EMBL/GenBank/DDBJ databases">
        <authorList>
            <person name="Hodson N. C."/>
            <person name="Mongue J. A."/>
            <person name="Jaron S. K."/>
        </authorList>
    </citation>
    <scope>NUCLEOTIDE SEQUENCE</scope>
</reference>
<gene>
    <name evidence="5" type="ORF">AFUS01_LOCUS23128</name>
</gene>
<dbReference type="AlphaFoldDB" id="A0A8J2KBU5"/>
<feature type="repeat" description="WD" evidence="3">
    <location>
        <begin position="151"/>
        <end position="193"/>
    </location>
</feature>
<dbReference type="Proteomes" id="UP000708208">
    <property type="component" value="Unassembled WGS sequence"/>
</dbReference>
<feature type="compositionally biased region" description="Low complexity" evidence="4">
    <location>
        <begin position="398"/>
        <end position="413"/>
    </location>
</feature>
<keyword evidence="1 3" id="KW-0853">WD repeat</keyword>
<protein>
    <submittedName>
        <fullName evidence="5">Uncharacterized protein</fullName>
    </submittedName>
</protein>
<name>A0A8J2KBU5_9HEXA</name>
<dbReference type="InterPro" id="IPR001680">
    <property type="entry name" value="WD40_rpt"/>
</dbReference>
<evidence type="ECO:0000256" key="1">
    <source>
        <dbReference type="ARBA" id="ARBA00022574"/>
    </source>
</evidence>
<evidence type="ECO:0000313" key="5">
    <source>
        <dbReference type="EMBL" id="CAG7734757.1"/>
    </source>
</evidence>
<dbReference type="CDD" id="cd00200">
    <property type="entry name" value="WD40"/>
    <property type="match status" value="1"/>
</dbReference>
<accession>A0A8J2KBU5</accession>
<dbReference type="PROSITE" id="PS50082">
    <property type="entry name" value="WD_REPEATS_2"/>
    <property type="match status" value="6"/>
</dbReference>
<evidence type="ECO:0000256" key="4">
    <source>
        <dbReference type="SAM" id="MobiDB-lite"/>
    </source>
</evidence>
<feature type="region of interest" description="Disordered" evidence="4">
    <location>
        <begin position="393"/>
        <end position="438"/>
    </location>
</feature>
<dbReference type="OrthoDB" id="10264588at2759"/>